<keyword evidence="2" id="KW-0812">Transmembrane</keyword>
<feature type="compositionally biased region" description="Basic and acidic residues" evidence="1">
    <location>
        <begin position="292"/>
        <end position="303"/>
    </location>
</feature>
<feature type="compositionally biased region" description="Basic and acidic residues" evidence="1">
    <location>
        <begin position="364"/>
        <end position="379"/>
    </location>
</feature>
<gene>
    <name evidence="3" type="ORF">ACFODZ_01305</name>
</gene>
<dbReference type="RefSeq" id="WP_077409532.1">
    <property type="nucleotide sequence ID" value="NZ_JBHRTS010000001.1"/>
</dbReference>
<evidence type="ECO:0000256" key="1">
    <source>
        <dbReference type="SAM" id="MobiDB-lite"/>
    </source>
</evidence>
<protein>
    <submittedName>
        <fullName evidence="3">Anti-sigma factor family protein</fullName>
    </submittedName>
</protein>
<keyword evidence="2" id="KW-1133">Transmembrane helix</keyword>
<dbReference type="EMBL" id="JBHRTS010000001">
    <property type="protein sequence ID" value="MFC3192866.1"/>
    <property type="molecule type" value="Genomic_DNA"/>
</dbReference>
<evidence type="ECO:0000313" key="4">
    <source>
        <dbReference type="Proteomes" id="UP001595533"/>
    </source>
</evidence>
<organism evidence="3 4">
    <name type="scientific">Marinicella sediminis</name>
    <dbReference type="NCBI Taxonomy" id="1792834"/>
    <lineage>
        <taxon>Bacteria</taxon>
        <taxon>Pseudomonadati</taxon>
        <taxon>Pseudomonadota</taxon>
        <taxon>Gammaproteobacteria</taxon>
        <taxon>Lysobacterales</taxon>
        <taxon>Marinicellaceae</taxon>
        <taxon>Marinicella</taxon>
    </lineage>
</organism>
<name>A0ABV7J859_9GAMM</name>
<reference evidence="4" key="1">
    <citation type="journal article" date="2019" name="Int. J. Syst. Evol. Microbiol.">
        <title>The Global Catalogue of Microorganisms (GCM) 10K type strain sequencing project: providing services to taxonomists for standard genome sequencing and annotation.</title>
        <authorList>
            <consortium name="The Broad Institute Genomics Platform"/>
            <consortium name="The Broad Institute Genome Sequencing Center for Infectious Disease"/>
            <person name="Wu L."/>
            <person name="Ma J."/>
        </authorList>
    </citation>
    <scope>NUCLEOTIDE SEQUENCE [LARGE SCALE GENOMIC DNA]</scope>
    <source>
        <strain evidence="4">KCTC 42953</strain>
    </source>
</reference>
<feature type="region of interest" description="Disordered" evidence="1">
    <location>
        <begin position="346"/>
        <end position="399"/>
    </location>
</feature>
<evidence type="ECO:0000313" key="3">
    <source>
        <dbReference type="EMBL" id="MFC3192866.1"/>
    </source>
</evidence>
<comment type="caution">
    <text evidence="3">The sequence shown here is derived from an EMBL/GenBank/DDBJ whole genome shotgun (WGS) entry which is preliminary data.</text>
</comment>
<keyword evidence="2" id="KW-0472">Membrane</keyword>
<dbReference type="Proteomes" id="UP001595533">
    <property type="component" value="Unassembled WGS sequence"/>
</dbReference>
<keyword evidence="4" id="KW-1185">Reference proteome</keyword>
<accession>A0ABV7J859</accession>
<proteinExistence type="predicted"/>
<feature type="region of interest" description="Disordered" evidence="1">
    <location>
        <begin position="280"/>
        <end position="318"/>
    </location>
</feature>
<sequence>MNKCDHIKARLLDLDVSLPIRDATLKQHLEQCTDCAAYHAEWVALQQQLDQLPEHDVSDDVFARTLAAVNKNQVAKPQRRLNPGWATGLAASFVLVAVAGLLYNNQLGEFQADFSQAPIDGVNQSVEREEAETQNSPLVTFSADAAPEASADGFYRQRNQPIEEPASMSEKTAALAKEEQLVGDRDQDEDSSAERIVITGSRISRQDVAADLVEEEVEMPAVAVAPPLMDELQADHNSMTTASDSVVERLTKNNAHPDNVSADKALRRKPNSEALLEQLEVSRAASESPFTDDDKLDSAHKEQQQIPAGPVVEPAKPQPRLLQELGYEVPAELDRMGRENRLSAAAHMTEGKQAASASAFKPGSRGEIDRVKQKKDVSKKQVSGAGLPAPTGPDGSQRGLHAQAADAWLEQRQNTSGLSFKQATGYWANTYLPGDPQMRWIQAQLLASGLQDLPQPMDHLQPFDTPQNAPLALYVSSDLAAVDPVSTNGTRMRLQVGIQASEHQGGHRTALNLAVVLDISPQTSESAVRALLAALLKHKQPGDQISVYHTGPSGQQGSLLLKPVDFRHGPVQLMLNQLFSEPTDALQLFWPLEQVLPAAGAWLQQHDNPKAVLGSSALWLITDKDQQALPAMEYWVQQQATNGISFNTLSLSNDDPGRQLQRLALVGQGHHHVLAGITDADRVVQAQLKAASRAVARALRLQIRLADGVELIDVLGSHALNELQARQVRAAEQSLDQRMAANHGIQADRGEDDEGIQIIIPNFFAGDTHVIMLDVLVKQPGTVADVKLKYKDLIQLRNAQISQQFNLERGSRTMGQLERNVLKNHLAHHFAEAFTHAASLIRAGHTEQAIQQLQQLHDVYRGLRQRITGWQSDDELQADERVIEQYLALLRQQAMTNDGSAVWLAQALQLAGWYKHPGHGP</sequence>
<evidence type="ECO:0000256" key="2">
    <source>
        <dbReference type="SAM" id="Phobius"/>
    </source>
</evidence>
<feature type="transmembrane region" description="Helical" evidence="2">
    <location>
        <begin position="85"/>
        <end position="103"/>
    </location>
</feature>